<sequence length="216" mass="23765">MKYCVLTLFLVLSSNVFASEYTFESTELPLTEKQSRMLDTLVPATVDPGQVISWGKDIVALGEAIYELVRKGRPTSQTEYAPISVVPRDPVTRNYVEPMELEDATDPIKRRFVVSAKNGWGSEVLRVEYLLLFQVAKYNGKGKYILNAVMIPSVKVGYGFDFTSKMKVAGVSNKGKASDPLVSMTLDVHHTVGSIVNELEGHTVVTLTGNGTVTLE</sequence>
<feature type="chain" id="PRO_5043634976" evidence="1">
    <location>
        <begin position="19"/>
        <end position="216"/>
    </location>
</feature>
<dbReference type="AlphaFoldDB" id="A0AAX4HL92"/>
<reference evidence="2 3" key="1">
    <citation type="submission" date="2023-11" db="EMBL/GenBank/DDBJ databases">
        <title>Peredibacter starrii A3.12.</title>
        <authorList>
            <person name="Mitchell R.J."/>
        </authorList>
    </citation>
    <scope>NUCLEOTIDE SEQUENCE [LARGE SCALE GENOMIC DNA]</scope>
    <source>
        <strain evidence="2 3">A3.12</strain>
    </source>
</reference>
<evidence type="ECO:0000313" key="2">
    <source>
        <dbReference type="EMBL" id="WPU63923.1"/>
    </source>
</evidence>
<feature type="signal peptide" evidence="1">
    <location>
        <begin position="1"/>
        <end position="18"/>
    </location>
</feature>
<name>A0AAX4HL92_9BACT</name>
<evidence type="ECO:0000313" key="3">
    <source>
        <dbReference type="Proteomes" id="UP001324634"/>
    </source>
</evidence>
<evidence type="ECO:0000256" key="1">
    <source>
        <dbReference type="SAM" id="SignalP"/>
    </source>
</evidence>
<dbReference type="KEGG" id="psti:SOO65_14605"/>
<dbReference type="RefSeq" id="WP_321391576.1">
    <property type="nucleotide sequence ID" value="NZ_CP139487.1"/>
</dbReference>
<proteinExistence type="predicted"/>
<accession>A0AAX4HL92</accession>
<gene>
    <name evidence="2" type="ORF">SOO65_14605</name>
</gene>
<dbReference type="EMBL" id="CP139487">
    <property type="protein sequence ID" value="WPU63923.1"/>
    <property type="molecule type" value="Genomic_DNA"/>
</dbReference>
<protein>
    <submittedName>
        <fullName evidence="2">Uncharacterized protein</fullName>
    </submittedName>
</protein>
<keyword evidence="1" id="KW-0732">Signal</keyword>
<keyword evidence="3" id="KW-1185">Reference proteome</keyword>
<organism evidence="2 3">
    <name type="scientific">Peredibacter starrii</name>
    <dbReference type="NCBI Taxonomy" id="28202"/>
    <lineage>
        <taxon>Bacteria</taxon>
        <taxon>Pseudomonadati</taxon>
        <taxon>Bdellovibrionota</taxon>
        <taxon>Bacteriovoracia</taxon>
        <taxon>Bacteriovoracales</taxon>
        <taxon>Bacteriovoracaceae</taxon>
        <taxon>Peredibacter</taxon>
    </lineage>
</organism>
<dbReference type="Proteomes" id="UP001324634">
    <property type="component" value="Chromosome"/>
</dbReference>